<dbReference type="RefSeq" id="WP_185138852.1">
    <property type="nucleotide sequence ID" value="NZ_JACJVR010000106.1"/>
</dbReference>
<dbReference type="EMBL" id="JACJVR010000106">
    <property type="protein sequence ID" value="MBB6694892.1"/>
    <property type="molecule type" value="Genomic_DNA"/>
</dbReference>
<gene>
    <name evidence="1" type="ORF">H7B90_26195</name>
</gene>
<keyword evidence="2" id="KW-1185">Reference proteome</keyword>
<organism evidence="1 2">
    <name type="scientific">Cohnella xylanilytica</name>
    <dbReference type="NCBI Taxonomy" id="557555"/>
    <lineage>
        <taxon>Bacteria</taxon>
        <taxon>Bacillati</taxon>
        <taxon>Bacillota</taxon>
        <taxon>Bacilli</taxon>
        <taxon>Bacillales</taxon>
        <taxon>Paenibacillaceae</taxon>
        <taxon>Cohnella</taxon>
    </lineage>
</organism>
<dbReference type="Proteomes" id="UP000553776">
    <property type="component" value="Unassembled WGS sequence"/>
</dbReference>
<evidence type="ECO:0000313" key="1">
    <source>
        <dbReference type="EMBL" id="MBB6694892.1"/>
    </source>
</evidence>
<reference evidence="1 2" key="1">
    <citation type="submission" date="2020-08" db="EMBL/GenBank/DDBJ databases">
        <title>Cohnella phylogeny.</title>
        <authorList>
            <person name="Dunlap C."/>
        </authorList>
    </citation>
    <scope>NUCLEOTIDE SEQUENCE [LARGE SCALE GENOMIC DNA]</scope>
    <source>
        <strain evidence="1 2">DSM 25239</strain>
    </source>
</reference>
<evidence type="ECO:0000313" key="2">
    <source>
        <dbReference type="Proteomes" id="UP000553776"/>
    </source>
</evidence>
<name>A0A841U5K0_9BACL</name>
<protein>
    <submittedName>
        <fullName evidence="1">Uncharacterized protein</fullName>
    </submittedName>
</protein>
<dbReference type="AlphaFoldDB" id="A0A841U5K0"/>
<comment type="caution">
    <text evidence="1">The sequence shown here is derived from an EMBL/GenBank/DDBJ whole genome shotgun (WGS) entry which is preliminary data.</text>
</comment>
<proteinExistence type="predicted"/>
<accession>A0A841U5K0</accession>
<sequence>MTIYLSALGWVPDAPAGNRLRWHYPVQEIGAEGSYRGLPRSIIVERALLDSRELRQFRQASSADYPANWWQLHGDIHFGPLLPASEHRLSGPVQAVSFTWRGTEARILFANSQTGRTEAARTVGNGDSVYAEGLGIDTIVAIGEGGTLEKLQTLDLFRDFGLDWERIAEIGVEASYDSDLSSAAERYGLPPTLGDREWEDVVRHAKAAQASAPSDDQHGEPSSWDSFLTLLGLRWEYALLGGFAYYDGPRDRMSPLDQLLADPLKEPAKTLVAYRVVDADTGEASNPAVVRPAIAPPLGVPGIPQYLNPQVRLVEFGTGASEAASAIAPIGSSPYKFRQLEFGTDRYQTRMTLTVDQSDPRALGVEVEEVVGQSSIAGSAERHTAYHLRTRRPEDPPLRLSAARSFEVAFPDVRLSARARAVDGWDRVSGYSAWSPETPLQLIHHPSPPAFESAACKSGTTTLVRRAPAPGESDWEPDDVVRRSNGLLNIYRQTKSPRSASVTVSGAVPAGGGLYRTVVAGASALEDFIGGTLSAGGITETIVAASGNEVLIRASDNAGSSADAFGPGSARLVQDMKHPALWTKITHFPAVGLPDRLVFDDPLPAPDGVAVHSYMARLSFFGGQIGPQGGIVRALHYPAALQTPPPFTVELLGIDFYHRTLLKVRFASETAGTYTVWWTDGAATAAELVLRGSTGLHPAQPVQNKRYLYDTLPLPIPQNVDRLVTIGVQRVSGGAQSDFATIQVVLPALIA</sequence>